<dbReference type="PANTHER" id="PTHR40626">
    <property type="entry name" value="MIP31509P"/>
    <property type="match status" value="1"/>
</dbReference>
<keyword evidence="5" id="KW-0862">Zinc</keyword>
<dbReference type="GO" id="GO:0006351">
    <property type="term" value="P:DNA-templated transcription"/>
    <property type="evidence" value="ECO:0007669"/>
    <property type="project" value="InterPro"/>
</dbReference>
<dbReference type="PANTHER" id="PTHR40626:SF12">
    <property type="entry name" value="RFEC"/>
    <property type="match status" value="1"/>
</dbReference>
<feature type="compositionally biased region" description="Low complexity" evidence="8">
    <location>
        <begin position="117"/>
        <end position="133"/>
    </location>
</feature>
<dbReference type="GO" id="GO:0000978">
    <property type="term" value="F:RNA polymerase II cis-regulatory region sequence-specific DNA binding"/>
    <property type="evidence" value="ECO:0007669"/>
    <property type="project" value="InterPro"/>
</dbReference>
<dbReference type="GO" id="GO:0008270">
    <property type="term" value="F:zinc ion binding"/>
    <property type="evidence" value="ECO:0007669"/>
    <property type="project" value="UniProtKB-KW"/>
</dbReference>
<dbReference type="SMART" id="SM00355">
    <property type="entry name" value="ZnF_C2H2"/>
    <property type="match status" value="2"/>
</dbReference>
<feature type="region of interest" description="Disordered" evidence="8">
    <location>
        <begin position="1"/>
        <end position="61"/>
    </location>
</feature>
<accession>A0A3S4BLZ0</accession>
<comment type="subcellular location">
    <subcellularLocation>
        <location evidence="1">Nucleus</location>
    </subcellularLocation>
</comment>
<dbReference type="InterPro" id="IPR036236">
    <property type="entry name" value="Znf_C2H2_sf"/>
</dbReference>
<dbReference type="Pfam" id="PF04082">
    <property type="entry name" value="Fungal_trans"/>
    <property type="match status" value="1"/>
</dbReference>
<name>A0A3S4BLZ0_9PEZI</name>
<evidence type="ECO:0000259" key="9">
    <source>
        <dbReference type="PROSITE" id="PS50157"/>
    </source>
</evidence>
<dbReference type="InterPro" id="IPR051059">
    <property type="entry name" value="VerF-like"/>
</dbReference>
<feature type="domain" description="C2H2-type" evidence="9">
    <location>
        <begin position="146"/>
        <end position="173"/>
    </location>
</feature>
<evidence type="ECO:0000256" key="1">
    <source>
        <dbReference type="ARBA" id="ARBA00004123"/>
    </source>
</evidence>
<dbReference type="GO" id="GO:0000785">
    <property type="term" value="C:chromatin"/>
    <property type="evidence" value="ECO:0007669"/>
    <property type="project" value="TreeGrafter"/>
</dbReference>
<dbReference type="EMBL" id="OUUZ01000011">
    <property type="protein sequence ID" value="SPQ23710.1"/>
    <property type="molecule type" value="Genomic_DNA"/>
</dbReference>
<evidence type="ECO:0000256" key="5">
    <source>
        <dbReference type="ARBA" id="ARBA00022833"/>
    </source>
</evidence>
<dbReference type="GO" id="GO:0000981">
    <property type="term" value="F:DNA-binding transcription factor activity, RNA polymerase II-specific"/>
    <property type="evidence" value="ECO:0007669"/>
    <property type="project" value="InterPro"/>
</dbReference>
<dbReference type="PROSITE" id="PS00028">
    <property type="entry name" value="ZINC_FINGER_C2H2_1"/>
    <property type="match status" value="1"/>
</dbReference>
<dbReference type="CDD" id="cd12148">
    <property type="entry name" value="fungal_TF_MHR"/>
    <property type="match status" value="1"/>
</dbReference>
<dbReference type="GO" id="GO:0005634">
    <property type="term" value="C:nucleus"/>
    <property type="evidence" value="ECO:0007669"/>
    <property type="project" value="UniProtKB-SubCell"/>
</dbReference>
<evidence type="ECO:0000256" key="6">
    <source>
        <dbReference type="ARBA" id="ARBA00023242"/>
    </source>
</evidence>
<organism evidence="10 11">
    <name type="scientific">Thermothielavioides terrestris</name>
    <dbReference type="NCBI Taxonomy" id="2587410"/>
    <lineage>
        <taxon>Eukaryota</taxon>
        <taxon>Fungi</taxon>
        <taxon>Dikarya</taxon>
        <taxon>Ascomycota</taxon>
        <taxon>Pezizomycotina</taxon>
        <taxon>Sordariomycetes</taxon>
        <taxon>Sordariomycetidae</taxon>
        <taxon>Sordariales</taxon>
        <taxon>Chaetomiaceae</taxon>
        <taxon>Thermothielavioides</taxon>
    </lineage>
</organism>
<keyword evidence="3" id="KW-0677">Repeat</keyword>
<dbReference type="SUPFAM" id="SSF57667">
    <property type="entry name" value="beta-beta-alpha zinc fingers"/>
    <property type="match status" value="1"/>
</dbReference>
<evidence type="ECO:0000256" key="3">
    <source>
        <dbReference type="ARBA" id="ARBA00022737"/>
    </source>
</evidence>
<feature type="compositionally biased region" description="Polar residues" evidence="8">
    <location>
        <begin position="22"/>
        <end position="48"/>
    </location>
</feature>
<proteinExistence type="predicted"/>
<sequence length="867" mass="94084">MASYPPPPPPNAGRGGAYPMMGNNTYQQQPYPGASSSMMPQTTTASSHPQPIAPAPATGGGRAPPVLRPMPAGGVMSQPGMNSPYGQSPLMPQTSMIPDSDPPTHVVGSQGRRGILPSAPGRPAAPAAGSAQAKNQIPQKDADGKFPCPHCTKTYLHAKHLKRHLLRHTGDRPYMCVLCHDTFSRSDILKRHFIKCSVRRGNPTGASHLSHPQAHVKKNAAAQQKTVGAEGDVNHMNGMGNMPADGMVHPFGIIPASDGMSNVANDQSQLSRSSSMNRVADDANRDRRNMTASVMGASTRPGNFDQTYSSGEVANNMTANINPQLANYSMPQNQSGMPMFGGSGSADWSQMFQAGAHSTYVNSSPSNTEQGQMQTVTNLEPNPSSAGAVGIPGDNPTDSFDFPSWGIPSSYSDSSYQQLSSKILAFLRTPTTVAANPVTVSILDFSFRPDNVRVFLENYTHFHAHLSILHVPTFRALEAHVGLLAAMCCVGACYSDRMPAANLREIMDLLKAALESSSRMFASLMQIGGSEVGYEWASFGSSKTDVEELQAIMLTQVLFTWHGTPAQREKARRTFPLIASSARQAGLLRLSTDATMHSPVHQPDFSLENFNISQFNWHSWVEQEKRIRLMYMIFVYDVALGLYFNAGREFDPLEVRLPLPADDAAWDASDINECAEALGLCGSDAAKIRNPDGTRRSNQPEMHLVLKALLDSNYRIQPGSTNLFGKFILIHALIGMMRQAQLEGGSAMLSRSNTPLPAHAWFLGAQGSPGSANSGRATPVDLGANVLDAQTVRVFMTALDKFKANWDHDMAAQFPPSAAVNPRRYGFSRDGIHFYWLAMYLLKNTRTADLQMAPDERFALVIHILKM</sequence>
<evidence type="ECO:0000313" key="11">
    <source>
        <dbReference type="Proteomes" id="UP000289323"/>
    </source>
</evidence>
<evidence type="ECO:0000256" key="7">
    <source>
        <dbReference type="PROSITE-ProRule" id="PRU00042"/>
    </source>
</evidence>
<dbReference type="Proteomes" id="UP000289323">
    <property type="component" value="Unassembled WGS sequence"/>
</dbReference>
<evidence type="ECO:0000256" key="2">
    <source>
        <dbReference type="ARBA" id="ARBA00022723"/>
    </source>
</evidence>
<feature type="compositionally biased region" description="Pro residues" evidence="8">
    <location>
        <begin position="1"/>
        <end position="11"/>
    </location>
</feature>
<dbReference type="InterPro" id="IPR007219">
    <property type="entry name" value="XnlR_reg_dom"/>
</dbReference>
<dbReference type="AlphaFoldDB" id="A0A3S4BLZ0"/>
<dbReference type="InterPro" id="IPR013087">
    <property type="entry name" value="Znf_C2H2_type"/>
</dbReference>
<keyword evidence="6" id="KW-0539">Nucleus</keyword>
<evidence type="ECO:0000313" key="10">
    <source>
        <dbReference type="EMBL" id="SPQ23710.1"/>
    </source>
</evidence>
<evidence type="ECO:0000256" key="4">
    <source>
        <dbReference type="ARBA" id="ARBA00022771"/>
    </source>
</evidence>
<protein>
    <submittedName>
        <fullName evidence="10">Afd810d0-5fb7-40a5-a02c-edef0fecf388</fullName>
    </submittedName>
</protein>
<keyword evidence="4 7" id="KW-0863">Zinc-finger</keyword>
<keyword evidence="2" id="KW-0479">Metal-binding</keyword>
<evidence type="ECO:0000256" key="8">
    <source>
        <dbReference type="SAM" id="MobiDB-lite"/>
    </source>
</evidence>
<dbReference type="PROSITE" id="PS50157">
    <property type="entry name" value="ZINC_FINGER_C2H2_2"/>
    <property type="match status" value="1"/>
</dbReference>
<feature type="region of interest" description="Disordered" evidence="8">
    <location>
        <begin position="100"/>
        <end position="144"/>
    </location>
</feature>
<dbReference type="Gene3D" id="3.30.160.60">
    <property type="entry name" value="Classic Zinc Finger"/>
    <property type="match status" value="2"/>
</dbReference>
<gene>
    <name evidence="10" type="ORF">TT172_LOCUS6129</name>
</gene>
<reference evidence="10 11" key="1">
    <citation type="submission" date="2018-04" db="EMBL/GenBank/DDBJ databases">
        <authorList>
            <person name="Huttner S."/>
            <person name="Dainat J."/>
        </authorList>
    </citation>
    <scope>NUCLEOTIDE SEQUENCE [LARGE SCALE GENOMIC DNA]</scope>
</reference>